<evidence type="ECO:0000313" key="3">
    <source>
        <dbReference type="EnsemblMetazoa" id="ASIC009645-PA"/>
    </source>
</evidence>
<proteinExistence type="predicted"/>
<organism evidence="2">
    <name type="scientific">Anopheles sinensis</name>
    <name type="common">Mosquito</name>
    <dbReference type="NCBI Taxonomy" id="74873"/>
    <lineage>
        <taxon>Eukaryota</taxon>
        <taxon>Metazoa</taxon>
        <taxon>Ecdysozoa</taxon>
        <taxon>Arthropoda</taxon>
        <taxon>Hexapoda</taxon>
        <taxon>Insecta</taxon>
        <taxon>Pterygota</taxon>
        <taxon>Neoptera</taxon>
        <taxon>Endopterygota</taxon>
        <taxon>Diptera</taxon>
        <taxon>Nematocera</taxon>
        <taxon>Culicoidea</taxon>
        <taxon>Culicidae</taxon>
        <taxon>Anophelinae</taxon>
        <taxon>Anopheles</taxon>
    </lineage>
</organism>
<sequence length="106" mass="11709">MAPSLGSTCPESHRSVRSRLRRTHRCRVRMLAWQRTSKAALCSLYNHLRLPPLELAIYKRTSSHLHAETMEAETVGNASNGCGNGNTSSECPRSSSSQAATRRILS</sequence>
<gene>
    <name evidence="2" type="ORF">ZHAS_00009645</name>
</gene>
<dbReference type="EMBL" id="KE525157">
    <property type="protein sequence ID" value="KFB42061.1"/>
    <property type="molecule type" value="Genomic_DNA"/>
</dbReference>
<evidence type="ECO:0000256" key="1">
    <source>
        <dbReference type="SAM" id="MobiDB-lite"/>
    </source>
</evidence>
<feature type="region of interest" description="Disordered" evidence="1">
    <location>
        <begin position="75"/>
        <end position="106"/>
    </location>
</feature>
<evidence type="ECO:0000313" key="2">
    <source>
        <dbReference type="EMBL" id="KFB42061.1"/>
    </source>
</evidence>
<feature type="compositionally biased region" description="Polar residues" evidence="1">
    <location>
        <begin position="76"/>
        <end position="100"/>
    </location>
</feature>
<dbReference type="VEuPathDB" id="VectorBase:ASIC009645"/>
<name>A0A084VVR7_ANOSI</name>
<protein>
    <submittedName>
        <fullName evidence="2 3">Uncharacterized protein</fullName>
    </submittedName>
</protein>
<dbReference type="EMBL" id="ATLV01017216">
    <property type="status" value="NOT_ANNOTATED_CDS"/>
    <property type="molecule type" value="Genomic_DNA"/>
</dbReference>
<dbReference type="Proteomes" id="UP000030765">
    <property type="component" value="Unassembled WGS sequence"/>
</dbReference>
<reference evidence="3" key="2">
    <citation type="submission" date="2020-05" db="UniProtKB">
        <authorList>
            <consortium name="EnsemblMetazoa"/>
        </authorList>
    </citation>
    <scope>IDENTIFICATION</scope>
</reference>
<evidence type="ECO:0000313" key="4">
    <source>
        <dbReference type="Proteomes" id="UP000030765"/>
    </source>
</evidence>
<accession>A0A084VVR7</accession>
<dbReference type="EnsemblMetazoa" id="ASIC009645-RA">
    <property type="protein sequence ID" value="ASIC009645-PA"/>
    <property type="gene ID" value="ASIC009645"/>
</dbReference>
<dbReference type="AlphaFoldDB" id="A0A084VVR7"/>
<keyword evidence="4" id="KW-1185">Reference proteome</keyword>
<reference evidence="2 4" key="1">
    <citation type="journal article" date="2014" name="BMC Genomics">
        <title>Genome sequence of Anopheles sinensis provides insight into genetics basis of mosquito competence for malaria parasites.</title>
        <authorList>
            <person name="Zhou D."/>
            <person name="Zhang D."/>
            <person name="Ding G."/>
            <person name="Shi L."/>
            <person name="Hou Q."/>
            <person name="Ye Y."/>
            <person name="Xu Y."/>
            <person name="Zhou H."/>
            <person name="Xiong C."/>
            <person name="Li S."/>
            <person name="Yu J."/>
            <person name="Hong S."/>
            <person name="Yu X."/>
            <person name="Zou P."/>
            <person name="Chen C."/>
            <person name="Chang X."/>
            <person name="Wang W."/>
            <person name="Lv Y."/>
            <person name="Sun Y."/>
            <person name="Ma L."/>
            <person name="Shen B."/>
            <person name="Zhu C."/>
        </authorList>
    </citation>
    <scope>NUCLEOTIDE SEQUENCE [LARGE SCALE GENOMIC DNA]</scope>
</reference>